<evidence type="ECO:0000313" key="2">
    <source>
        <dbReference type="Proteomes" id="UP000207598"/>
    </source>
</evidence>
<gene>
    <name evidence="1" type="ORF">MAA8898_04028</name>
</gene>
<keyword evidence="2" id="KW-1185">Reference proteome</keyword>
<dbReference type="Gene3D" id="3.60.10.10">
    <property type="entry name" value="Endonuclease/exonuclease/phosphatase"/>
    <property type="match status" value="1"/>
</dbReference>
<dbReference type="EMBL" id="FXYF01000013">
    <property type="protein sequence ID" value="SMX48644.1"/>
    <property type="molecule type" value="Genomic_DNA"/>
</dbReference>
<reference evidence="1 2" key="1">
    <citation type="submission" date="2017-05" db="EMBL/GenBank/DDBJ databases">
        <authorList>
            <person name="Song R."/>
            <person name="Chenine A.L."/>
            <person name="Ruprecht R.M."/>
        </authorList>
    </citation>
    <scope>NUCLEOTIDE SEQUENCE [LARGE SCALE GENOMIC DNA]</scope>
    <source>
        <strain evidence="1 2">CECT 8898</strain>
    </source>
</reference>
<dbReference type="Proteomes" id="UP000207598">
    <property type="component" value="Unassembled WGS sequence"/>
</dbReference>
<evidence type="ECO:0000313" key="1">
    <source>
        <dbReference type="EMBL" id="SMX48644.1"/>
    </source>
</evidence>
<name>A0A238L0M5_9RHOB</name>
<dbReference type="SUPFAM" id="SSF56219">
    <property type="entry name" value="DNase I-like"/>
    <property type="match status" value="1"/>
</dbReference>
<sequence>MVAGCATCLTASDRGTGLSLGGLLGLALLAACGTPHLAVGKPVIVPGDTKPLPSGAACACCWRWLAALCDTTVHFNRGLRILGRIDRVAHDPQVRTLTGPRTLRRRVNDDWPSDHCPVVAERVSP</sequence>
<proteinExistence type="predicted"/>
<accession>A0A238L0M5</accession>
<dbReference type="InterPro" id="IPR036691">
    <property type="entry name" value="Endo/exonu/phosph_ase_sf"/>
</dbReference>
<organism evidence="1 2">
    <name type="scientific">Maliponia aquimaris</name>
    <dbReference type="NCBI Taxonomy" id="1673631"/>
    <lineage>
        <taxon>Bacteria</taxon>
        <taxon>Pseudomonadati</taxon>
        <taxon>Pseudomonadota</taxon>
        <taxon>Alphaproteobacteria</taxon>
        <taxon>Rhodobacterales</taxon>
        <taxon>Paracoccaceae</taxon>
        <taxon>Maliponia</taxon>
    </lineage>
</organism>
<dbReference type="RefSeq" id="WP_094022782.1">
    <property type="nucleotide sequence ID" value="NZ_FXYF01000013.1"/>
</dbReference>
<protein>
    <submittedName>
        <fullName evidence="1">Uncharacterized protein</fullName>
    </submittedName>
</protein>
<dbReference type="AlphaFoldDB" id="A0A238L0M5"/>